<evidence type="ECO:0008006" key="5">
    <source>
        <dbReference type="Google" id="ProtNLM"/>
    </source>
</evidence>
<protein>
    <recommendedName>
        <fullName evidence="5">Secreted protein</fullName>
    </recommendedName>
</protein>
<name>A0AA39KMR0_MICHY</name>
<keyword evidence="4" id="KW-1185">Reference proteome</keyword>
<evidence type="ECO:0000256" key="2">
    <source>
        <dbReference type="SAM" id="SignalP"/>
    </source>
</evidence>
<dbReference type="Proteomes" id="UP001168972">
    <property type="component" value="Unassembled WGS sequence"/>
</dbReference>
<evidence type="ECO:0000313" key="3">
    <source>
        <dbReference type="EMBL" id="KAK0167139.1"/>
    </source>
</evidence>
<keyword evidence="2" id="KW-0732">Signal</keyword>
<dbReference type="AlphaFoldDB" id="A0AA39KMR0"/>
<feature type="region of interest" description="Disordered" evidence="1">
    <location>
        <begin position="32"/>
        <end position="81"/>
    </location>
</feature>
<feature type="compositionally biased region" description="Low complexity" evidence="1">
    <location>
        <begin position="34"/>
        <end position="44"/>
    </location>
</feature>
<gene>
    <name evidence="3" type="ORF">PV327_004575</name>
</gene>
<dbReference type="EMBL" id="JAQQBR010001832">
    <property type="protein sequence ID" value="KAK0167139.1"/>
    <property type="molecule type" value="Genomic_DNA"/>
</dbReference>
<feature type="chain" id="PRO_5041311647" description="Secreted protein" evidence="2">
    <location>
        <begin position="29"/>
        <end position="151"/>
    </location>
</feature>
<feature type="compositionally biased region" description="Polar residues" evidence="1">
    <location>
        <begin position="65"/>
        <end position="77"/>
    </location>
</feature>
<reference evidence="3" key="1">
    <citation type="journal article" date="2023" name="bioRxiv">
        <title>Scaffold-level genome assemblies of two parasitoid biocontrol wasps reveal the parthenogenesis mechanism and an associated novel virus.</title>
        <authorList>
            <person name="Inwood S."/>
            <person name="Skelly J."/>
            <person name="Guhlin J."/>
            <person name="Harrop T."/>
            <person name="Goldson S."/>
            <person name="Dearden P."/>
        </authorList>
    </citation>
    <scope>NUCLEOTIDE SEQUENCE</scope>
    <source>
        <strain evidence="3">Lincoln</strain>
        <tissue evidence="3">Whole body</tissue>
    </source>
</reference>
<feature type="signal peptide" evidence="2">
    <location>
        <begin position="1"/>
        <end position="28"/>
    </location>
</feature>
<proteinExistence type="predicted"/>
<sequence>MSNFVFVAFMFFALLSTPNFFGSVHVSAEEDDTAAAAPDTDSTPGDNTAVPNSDAAPDNAATEETLASNADSKNPSVPLSIIPGMEPIKNEIANITNSLMDSQKGVGGWISKSIDSIGDGIKKIGSSLGNMWDHITQPLKHLWPFNKEKKA</sequence>
<comment type="caution">
    <text evidence="3">The sequence shown here is derived from an EMBL/GenBank/DDBJ whole genome shotgun (WGS) entry which is preliminary data.</text>
</comment>
<organism evidence="3 4">
    <name type="scientific">Microctonus hyperodae</name>
    <name type="common">Parasitoid wasp</name>
    <dbReference type="NCBI Taxonomy" id="165561"/>
    <lineage>
        <taxon>Eukaryota</taxon>
        <taxon>Metazoa</taxon>
        <taxon>Ecdysozoa</taxon>
        <taxon>Arthropoda</taxon>
        <taxon>Hexapoda</taxon>
        <taxon>Insecta</taxon>
        <taxon>Pterygota</taxon>
        <taxon>Neoptera</taxon>
        <taxon>Endopterygota</taxon>
        <taxon>Hymenoptera</taxon>
        <taxon>Apocrita</taxon>
        <taxon>Ichneumonoidea</taxon>
        <taxon>Braconidae</taxon>
        <taxon>Euphorinae</taxon>
        <taxon>Microctonus</taxon>
    </lineage>
</organism>
<accession>A0AA39KMR0</accession>
<evidence type="ECO:0000313" key="4">
    <source>
        <dbReference type="Proteomes" id="UP001168972"/>
    </source>
</evidence>
<evidence type="ECO:0000256" key="1">
    <source>
        <dbReference type="SAM" id="MobiDB-lite"/>
    </source>
</evidence>
<reference evidence="3" key="2">
    <citation type="submission" date="2023-03" db="EMBL/GenBank/DDBJ databases">
        <authorList>
            <person name="Inwood S.N."/>
            <person name="Skelly J.G."/>
            <person name="Guhlin J."/>
            <person name="Harrop T.W.R."/>
            <person name="Goldson S.G."/>
            <person name="Dearden P.K."/>
        </authorList>
    </citation>
    <scope>NUCLEOTIDE SEQUENCE</scope>
    <source>
        <strain evidence="3">Lincoln</strain>
        <tissue evidence="3">Whole body</tissue>
    </source>
</reference>